<keyword evidence="3" id="KW-1185">Reference proteome</keyword>
<dbReference type="EMBL" id="JH711588">
    <property type="protein sequence ID" value="EIW75618.1"/>
    <property type="molecule type" value="Genomic_DNA"/>
</dbReference>
<dbReference type="KEGG" id="cput:CONPUDRAFT_131847"/>
<comment type="caution">
    <text evidence="2">The sequence shown here is derived from an EMBL/GenBank/DDBJ whole genome shotgun (WGS) entry which is preliminary data.</text>
</comment>
<dbReference type="OMA" id="HPDWEGI"/>
<dbReference type="Pfam" id="PF01966">
    <property type="entry name" value="HD"/>
    <property type="match status" value="1"/>
</dbReference>
<dbReference type="PANTHER" id="PTHR35569">
    <property type="entry name" value="CYANAMIDE HYDRATASE DDI2-RELATED"/>
    <property type="match status" value="1"/>
</dbReference>
<dbReference type="CDD" id="cd00077">
    <property type="entry name" value="HDc"/>
    <property type="match status" value="1"/>
</dbReference>
<proteinExistence type="predicted"/>
<protein>
    <recommendedName>
        <fullName evidence="1">HD/PDEase domain-containing protein</fullName>
    </recommendedName>
</protein>
<accession>A0A5M3M8P2</accession>
<dbReference type="RefSeq" id="XP_007774318.1">
    <property type="nucleotide sequence ID" value="XM_007776128.1"/>
</dbReference>
<name>A0A5M3M8P2_CONPW</name>
<feature type="domain" description="HD/PDEase" evidence="1">
    <location>
        <begin position="45"/>
        <end position="169"/>
    </location>
</feature>
<dbReference type="GeneID" id="19200374"/>
<dbReference type="SUPFAM" id="SSF109604">
    <property type="entry name" value="HD-domain/PDEase-like"/>
    <property type="match status" value="1"/>
</dbReference>
<organism evidence="2 3">
    <name type="scientific">Coniophora puteana (strain RWD-64-598)</name>
    <name type="common">Brown rot fungus</name>
    <dbReference type="NCBI Taxonomy" id="741705"/>
    <lineage>
        <taxon>Eukaryota</taxon>
        <taxon>Fungi</taxon>
        <taxon>Dikarya</taxon>
        <taxon>Basidiomycota</taxon>
        <taxon>Agaricomycotina</taxon>
        <taxon>Agaricomycetes</taxon>
        <taxon>Agaricomycetidae</taxon>
        <taxon>Boletales</taxon>
        <taxon>Coniophorineae</taxon>
        <taxon>Coniophoraceae</taxon>
        <taxon>Coniophora</taxon>
    </lineage>
</organism>
<dbReference type="OrthoDB" id="2378324at2759"/>
<evidence type="ECO:0000313" key="2">
    <source>
        <dbReference type="EMBL" id="EIW75618.1"/>
    </source>
</evidence>
<dbReference type="InterPro" id="IPR006674">
    <property type="entry name" value="HD_domain"/>
</dbReference>
<dbReference type="Gene3D" id="1.10.3210.10">
    <property type="entry name" value="Hypothetical protein af1432"/>
    <property type="match status" value="1"/>
</dbReference>
<dbReference type="SMART" id="SM00471">
    <property type="entry name" value="HDc"/>
    <property type="match status" value="1"/>
</dbReference>
<evidence type="ECO:0000259" key="1">
    <source>
        <dbReference type="SMART" id="SM00471"/>
    </source>
</evidence>
<dbReference type="AlphaFoldDB" id="A0A5M3M8P2"/>
<gene>
    <name evidence="2" type="ORF">CONPUDRAFT_131847</name>
</gene>
<dbReference type="Proteomes" id="UP000053558">
    <property type="component" value="Unassembled WGS sequence"/>
</dbReference>
<reference evidence="3" key="1">
    <citation type="journal article" date="2012" name="Science">
        <title>The Paleozoic origin of enzymatic lignin decomposition reconstructed from 31 fungal genomes.</title>
        <authorList>
            <person name="Floudas D."/>
            <person name="Binder M."/>
            <person name="Riley R."/>
            <person name="Barry K."/>
            <person name="Blanchette R.A."/>
            <person name="Henrissat B."/>
            <person name="Martinez A.T."/>
            <person name="Otillar R."/>
            <person name="Spatafora J.W."/>
            <person name="Yadav J.S."/>
            <person name="Aerts A."/>
            <person name="Benoit I."/>
            <person name="Boyd A."/>
            <person name="Carlson A."/>
            <person name="Copeland A."/>
            <person name="Coutinho P.M."/>
            <person name="de Vries R.P."/>
            <person name="Ferreira P."/>
            <person name="Findley K."/>
            <person name="Foster B."/>
            <person name="Gaskell J."/>
            <person name="Glotzer D."/>
            <person name="Gorecki P."/>
            <person name="Heitman J."/>
            <person name="Hesse C."/>
            <person name="Hori C."/>
            <person name="Igarashi K."/>
            <person name="Jurgens J.A."/>
            <person name="Kallen N."/>
            <person name="Kersten P."/>
            <person name="Kohler A."/>
            <person name="Kuees U."/>
            <person name="Kumar T.K.A."/>
            <person name="Kuo A."/>
            <person name="LaButti K."/>
            <person name="Larrondo L.F."/>
            <person name="Lindquist E."/>
            <person name="Ling A."/>
            <person name="Lombard V."/>
            <person name="Lucas S."/>
            <person name="Lundell T."/>
            <person name="Martin R."/>
            <person name="McLaughlin D.J."/>
            <person name="Morgenstern I."/>
            <person name="Morin E."/>
            <person name="Murat C."/>
            <person name="Nagy L.G."/>
            <person name="Nolan M."/>
            <person name="Ohm R.A."/>
            <person name="Patyshakuliyeva A."/>
            <person name="Rokas A."/>
            <person name="Ruiz-Duenas F.J."/>
            <person name="Sabat G."/>
            <person name="Salamov A."/>
            <person name="Samejima M."/>
            <person name="Schmutz J."/>
            <person name="Slot J.C."/>
            <person name="St John F."/>
            <person name="Stenlid J."/>
            <person name="Sun H."/>
            <person name="Sun S."/>
            <person name="Syed K."/>
            <person name="Tsang A."/>
            <person name="Wiebenga A."/>
            <person name="Young D."/>
            <person name="Pisabarro A."/>
            <person name="Eastwood D.C."/>
            <person name="Martin F."/>
            <person name="Cullen D."/>
            <person name="Grigoriev I.V."/>
            <person name="Hibbett D.S."/>
        </authorList>
    </citation>
    <scope>NUCLEOTIDE SEQUENCE [LARGE SCALE GENOMIC DNA]</scope>
    <source>
        <strain evidence="3">RWD-64-598 SS2</strain>
    </source>
</reference>
<dbReference type="InterPro" id="IPR003607">
    <property type="entry name" value="HD/PDEase_dom"/>
</dbReference>
<evidence type="ECO:0000313" key="3">
    <source>
        <dbReference type="Proteomes" id="UP000053558"/>
    </source>
</evidence>
<dbReference type="PANTHER" id="PTHR35569:SF1">
    <property type="entry name" value="CYANAMIDE HYDRATASE DDI2-RELATED"/>
    <property type="match status" value="1"/>
</dbReference>
<sequence>MCPLSALEQLSSGQATFNPSESTTPSCVPTEPISLGAYTHVRTRLHPSILAHSLRTFLHAKTLSAAENTPWHTPLGLPLLFIACLFHDMGTSPSCDGPQRFEIEGADAASAFLNTRSPDIAPDDVREVWTAIALHTSPGIAERITVLARIVRLAVLVDFKVPHPDARVDAKDIEHAERAFPRGEIEKVLGDAVAEQAESAQEPQRKAPPATWPGVLLQARRENPGWTGVNKAF</sequence>